<dbReference type="KEGG" id="this:HZT40_19575"/>
<proteinExistence type="predicted"/>
<accession>A0A7L6AWJ5</accession>
<evidence type="ECO:0008006" key="3">
    <source>
        <dbReference type="Google" id="ProtNLM"/>
    </source>
</evidence>
<evidence type="ECO:0000313" key="2">
    <source>
        <dbReference type="Proteomes" id="UP000510621"/>
    </source>
</evidence>
<protein>
    <recommendedName>
        <fullName evidence="3">Tetratricopeptide repeat protein</fullName>
    </recommendedName>
</protein>
<gene>
    <name evidence="1" type="ORF">HZT40_19575</name>
</gene>
<dbReference type="EMBL" id="CP059265">
    <property type="protein sequence ID" value="QLQ33435.1"/>
    <property type="molecule type" value="Genomic_DNA"/>
</dbReference>
<dbReference type="Proteomes" id="UP000510621">
    <property type="component" value="Chromosome"/>
</dbReference>
<keyword evidence="2" id="KW-1185">Reference proteome</keyword>
<evidence type="ECO:0000313" key="1">
    <source>
        <dbReference type="EMBL" id="QLQ33435.1"/>
    </source>
</evidence>
<dbReference type="AlphaFoldDB" id="A0A7L6AWJ5"/>
<organism evidence="1 2">
    <name type="scientific">Candidatus Thiothrix singaporensis</name>
    <dbReference type="NCBI Taxonomy" id="2799669"/>
    <lineage>
        <taxon>Bacteria</taxon>
        <taxon>Pseudomonadati</taxon>
        <taxon>Pseudomonadota</taxon>
        <taxon>Gammaproteobacteria</taxon>
        <taxon>Thiotrichales</taxon>
        <taxon>Thiotrichaceae</taxon>
        <taxon>Thiothrix</taxon>
    </lineage>
</organism>
<name>A0A7L6AWJ5_9GAMM</name>
<sequence>MGNGGYPSDAHNQTITHITQTIGQGFAELNKSQYEQAITTATAAGQTAQQALAALPTAPDDPAQAKMRAELNLGLALAYQLQGQIDWRHGLALQFQSEHAKAEPLLRHGLELAQKAWR</sequence>
<reference evidence="1" key="1">
    <citation type="submission" date="2020-06" db="EMBL/GenBank/DDBJ databases">
        <title>Analysis procedures for assessing recovery of high quality, complete, closed genomes from Nanopore long read metagenome sequencing.</title>
        <authorList>
            <person name="Bessarab I."/>
            <person name="Arumugam K."/>
            <person name="Haryono M."/>
            <person name="Liu X."/>
            <person name="Roy S."/>
            <person name="Zuniga-Montanez R.E."/>
            <person name="Qiu G."/>
            <person name="Drautz-Moses D.I."/>
            <person name="Law Y.Y."/>
            <person name="Wuertz S."/>
            <person name="Lauro F.M."/>
            <person name="Huson D.H."/>
            <person name="Williams R.B."/>
        </authorList>
    </citation>
    <scope>NUCLEOTIDE SEQUENCE [LARGE SCALE GENOMIC DNA]</scope>
    <source>
        <strain evidence="1">SSD2</strain>
    </source>
</reference>